<name>A0A5C3N231_9AGAM</name>
<feature type="compositionally biased region" description="Acidic residues" evidence="1">
    <location>
        <begin position="194"/>
        <end position="210"/>
    </location>
</feature>
<feature type="compositionally biased region" description="Basic and acidic residues" evidence="1">
    <location>
        <begin position="132"/>
        <end position="151"/>
    </location>
</feature>
<feature type="compositionally biased region" description="Basic and acidic residues" evidence="1">
    <location>
        <begin position="268"/>
        <end position="277"/>
    </location>
</feature>
<evidence type="ECO:0000313" key="4">
    <source>
        <dbReference type="Proteomes" id="UP000305948"/>
    </source>
</evidence>
<evidence type="ECO:0000313" key="3">
    <source>
        <dbReference type="EMBL" id="TFK51694.1"/>
    </source>
</evidence>
<proteinExistence type="predicted"/>
<dbReference type="Proteomes" id="UP000305948">
    <property type="component" value="Unassembled WGS sequence"/>
</dbReference>
<dbReference type="OrthoDB" id="443682at2759"/>
<feature type="compositionally biased region" description="Acidic residues" evidence="1">
    <location>
        <begin position="8"/>
        <end position="21"/>
    </location>
</feature>
<dbReference type="GO" id="GO:0030490">
    <property type="term" value="P:maturation of SSU-rRNA"/>
    <property type="evidence" value="ECO:0007669"/>
    <property type="project" value="TreeGrafter"/>
</dbReference>
<dbReference type="GO" id="GO:0005737">
    <property type="term" value="C:cytoplasm"/>
    <property type="evidence" value="ECO:0007669"/>
    <property type="project" value="InterPro"/>
</dbReference>
<dbReference type="Pfam" id="PF04194">
    <property type="entry name" value="PDCD2_C"/>
    <property type="match status" value="1"/>
</dbReference>
<dbReference type="PANTHER" id="PTHR47524">
    <property type="entry name" value="20S RRNA ACCUMULATION PROTEIN 4"/>
    <property type="match status" value="1"/>
</dbReference>
<dbReference type="PANTHER" id="PTHR47524:SF1">
    <property type="entry name" value="20S RRNA ACCUMULATION PROTEIN 4"/>
    <property type="match status" value="1"/>
</dbReference>
<accession>A0A5C3N231</accession>
<feature type="region of interest" description="Disordered" evidence="1">
    <location>
        <begin position="132"/>
        <end position="221"/>
    </location>
</feature>
<dbReference type="AlphaFoldDB" id="A0A5C3N231"/>
<dbReference type="InterPro" id="IPR007320">
    <property type="entry name" value="PDCD2_C"/>
</dbReference>
<dbReference type="EMBL" id="ML213510">
    <property type="protein sequence ID" value="TFK51694.1"/>
    <property type="molecule type" value="Genomic_DNA"/>
</dbReference>
<protein>
    <recommendedName>
        <fullName evidence="2">Programmed cell death protein 2 C-terminal domain-containing protein</fullName>
    </recommendedName>
</protein>
<dbReference type="STRING" id="5364.A0A5C3N231"/>
<sequence length="455" mass="50302">MAPKVEDDWSDSDDDEQEQLDVETSVLLGLPDGPVNSIDDLSDVAVSRMGGHPAFLTSPEPDVSSSQCKMCSNPMELLVQIWCPFEDSPMDRALYVWACARGECQKKDGSIRAWRNLRYNAEYARKLEAKLERRRKQEEARKTAGKAKEASKVNPFKISGSSGAPGAFGLGSQVFGGENPFSSDSPVSGKSADDHEEENESVEEDPDDGSEASSTSSESLVTALASTTLDDSPWPAMPAYKPIYLNTTSEYLPPPPKTKVPAGAQVVDPDREDGKNKDKDMAWMSEAYENSMEVDHVFERFMTRVGYEGKQCVRYDLGGTPLPFSHDKTFDKLFPSPTNNLISVTKGDFTVQTPQKRVYTPSALQKCPSCGGERTFECQLMPNLINILNTGEEGAPKGKLSEEERKKEVEKALKNAVGRRGMEWGTVMVFSCKNDCCPEKKGNWAEELVLVQWDE</sequence>
<evidence type="ECO:0000259" key="2">
    <source>
        <dbReference type="Pfam" id="PF04194"/>
    </source>
</evidence>
<evidence type="ECO:0000256" key="1">
    <source>
        <dbReference type="SAM" id="MobiDB-lite"/>
    </source>
</evidence>
<feature type="region of interest" description="Disordered" evidence="1">
    <location>
        <begin position="1"/>
        <end position="21"/>
    </location>
</feature>
<feature type="domain" description="Programmed cell death protein 2 C-terminal" evidence="2">
    <location>
        <begin position="295"/>
        <end position="453"/>
    </location>
</feature>
<feature type="region of interest" description="Disordered" evidence="1">
    <location>
        <begin position="252"/>
        <end position="277"/>
    </location>
</feature>
<feature type="compositionally biased region" description="Low complexity" evidence="1">
    <location>
        <begin position="211"/>
        <end position="221"/>
    </location>
</feature>
<gene>
    <name evidence="3" type="ORF">OE88DRAFT_1698786</name>
</gene>
<keyword evidence="4" id="KW-1185">Reference proteome</keyword>
<organism evidence="3 4">
    <name type="scientific">Heliocybe sulcata</name>
    <dbReference type="NCBI Taxonomy" id="5364"/>
    <lineage>
        <taxon>Eukaryota</taxon>
        <taxon>Fungi</taxon>
        <taxon>Dikarya</taxon>
        <taxon>Basidiomycota</taxon>
        <taxon>Agaricomycotina</taxon>
        <taxon>Agaricomycetes</taxon>
        <taxon>Gloeophyllales</taxon>
        <taxon>Gloeophyllaceae</taxon>
        <taxon>Heliocybe</taxon>
    </lineage>
</organism>
<reference evidence="3 4" key="1">
    <citation type="journal article" date="2019" name="Nat. Ecol. Evol.">
        <title>Megaphylogeny resolves global patterns of mushroom evolution.</title>
        <authorList>
            <person name="Varga T."/>
            <person name="Krizsan K."/>
            <person name="Foldi C."/>
            <person name="Dima B."/>
            <person name="Sanchez-Garcia M."/>
            <person name="Sanchez-Ramirez S."/>
            <person name="Szollosi G.J."/>
            <person name="Szarkandi J.G."/>
            <person name="Papp V."/>
            <person name="Albert L."/>
            <person name="Andreopoulos W."/>
            <person name="Angelini C."/>
            <person name="Antonin V."/>
            <person name="Barry K.W."/>
            <person name="Bougher N.L."/>
            <person name="Buchanan P."/>
            <person name="Buyck B."/>
            <person name="Bense V."/>
            <person name="Catcheside P."/>
            <person name="Chovatia M."/>
            <person name="Cooper J."/>
            <person name="Damon W."/>
            <person name="Desjardin D."/>
            <person name="Finy P."/>
            <person name="Geml J."/>
            <person name="Haridas S."/>
            <person name="Hughes K."/>
            <person name="Justo A."/>
            <person name="Karasinski D."/>
            <person name="Kautmanova I."/>
            <person name="Kiss B."/>
            <person name="Kocsube S."/>
            <person name="Kotiranta H."/>
            <person name="LaButti K.M."/>
            <person name="Lechner B.E."/>
            <person name="Liimatainen K."/>
            <person name="Lipzen A."/>
            <person name="Lukacs Z."/>
            <person name="Mihaltcheva S."/>
            <person name="Morgado L.N."/>
            <person name="Niskanen T."/>
            <person name="Noordeloos M.E."/>
            <person name="Ohm R.A."/>
            <person name="Ortiz-Santana B."/>
            <person name="Ovrebo C."/>
            <person name="Racz N."/>
            <person name="Riley R."/>
            <person name="Savchenko A."/>
            <person name="Shiryaev A."/>
            <person name="Soop K."/>
            <person name="Spirin V."/>
            <person name="Szebenyi C."/>
            <person name="Tomsovsky M."/>
            <person name="Tulloss R.E."/>
            <person name="Uehling J."/>
            <person name="Grigoriev I.V."/>
            <person name="Vagvolgyi C."/>
            <person name="Papp T."/>
            <person name="Martin F.M."/>
            <person name="Miettinen O."/>
            <person name="Hibbett D.S."/>
            <person name="Nagy L.G."/>
        </authorList>
    </citation>
    <scope>NUCLEOTIDE SEQUENCE [LARGE SCALE GENOMIC DNA]</scope>
    <source>
        <strain evidence="3 4">OMC1185</strain>
    </source>
</reference>